<evidence type="ECO:0000313" key="2">
    <source>
        <dbReference type="EMBL" id="CAG9126093.1"/>
    </source>
</evidence>
<protein>
    <submittedName>
        <fullName evidence="2">(diamondback moth) hypothetical protein</fullName>
    </submittedName>
</protein>
<proteinExistence type="predicted"/>
<evidence type="ECO:0000256" key="1">
    <source>
        <dbReference type="SAM" id="MobiDB-lite"/>
    </source>
</evidence>
<keyword evidence="3" id="KW-1185">Reference proteome</keyword>
<dbReference type="EMBL" id="CAJHNJ030000032">
    <property type="protein sequence ID" value="CAG9126093.1"/>
    <property type="molecule type" value="Genomic_DNA"/>
</dbReference>
<organism evidence="2 3">
    <name type="scientific">Plutella xylostella</name>
    <name type="common">Diamondback moth</name>
    <name type="synonym">Plutella maculipennis</name>
    <dbReference type="NCBI Taxonomy" id="51655"/>
    <lineage>
        <taxon>Eukaryota</taxon>
        <taxon>Metazoa</taxon>
        <taxon>Ecdysozoa</taxon>
        <taxon>Arthropoda</taxon>
        <taxon>Hexapoda</taxon>
        <taxon>Insecta</taxon>
        <taxon>Pterygota</taxon>
        <taxon>Neoptera</taxon>
        <taxon>Endopterygota</taxon>
        <taxon>Lepidoptera</taxon>
        <taxon>Glossata</taxon>
        <taxon>Ditrysia</taxon>
        <taxon>Yponomeutoidea</taxon>
        <taxon>Plutellidae</taxon>
        <taxon>Plutella</taxon>
    </lineage>
</organism>
<gene>
    <name evidence="2" type="ORF">PLXY2_LOCUS8530</name>
</gene>
<name>A0A8S4FGR4_PLUXY</name>
<evidence type="ECO:0000313" key="3">
    <source>
        <dbReference type="Proteomes" id="UP000653454"/>
    </source>
</evidence>
<dbReference type="AlphaFoldDB" id="A0A8S4FGR4"/>
<feature type="compositionally biased region" description="Pro residues" evidence="1">
    <location>
        <begin position="56"/>
        <end position="66"/>
    </location>
</feature>
<accession>A0A8S4FGR4</accession>
<dbReference type="Proteomes" id="UP000653454">
    <property type="component" value="Unassembled WGS sequence"/>
</dbReference>
<sequence>MCVRFNSIVHEPVALRRLALEVAPCTTASPDAATPAPPIRRQQHPRRAQRAAPVTCPAPPLAPPPRAAALTAPPC</sequence>
<feature type="region of interest" description="Disordered" evidence="1">
    <location>
        <begin position="27"/>
        <end position="75"/>
    </location>
</feature>
<reference evidence="2" key="1">
    <citation type="submission" date="2020-11" db="EMBL/GenBank/DDBJ databases">
        <authorList>
            <person name="Whiteford S."/>
        </authorList>
    </citation>
    <scope>NUCLEOTIDE SEQUENCE</scope>
</reference>
<comment type="caution">
    <text evidence="2">The sequence shown here is derived from an EMBL/GenBank/DDBJ whole genome shotgun (WGS) entry which is preliminary data.</text>
</comment>